<evidence type="ECO:0000256" key="2">
    <source>
        <dbReference type="SAM" id="MobiDB-lite"/>
    </source>
</evidence>
<gene>
    <name evidence="4" type="ORF">M0812_08649</name>
</gene>
<sequence>MLPNFTKVIDDFNNKKEVSDLTFILEEKQEEEKKENENVQKKSKKSKRQKKEKVERIFNCHKSLFILSSPFWKDVLQTEDQKEKLSVHLDSVDPKVFGDYISFVYSHKPPKLETAAQYFHLYSLARQFKTYDLDTLCFENINKTLTIDNALEYFDYSLQSRSTTLVSKMKSYIEKHSFQILSQKGVFNGIPEHTLVQLLRIDQFPVPEIEMFRRIIERGIYLCKEKFKIEPSRRNITSSIFSLSKFVYFQLILPVYYAEIIEHFDFEYFEMNTPKSKINHNGSLLNLKNTKWIENISPQALEPKQKKKKKNTISIIFQPNQNNVLLDHPSSIISQYKDTKSNSTRMKISNSIAVNAYHQTEGHNWVKMKSSDEEYMAQSNEEDDDDYDQDHVDSESSEYEGGEYVNLKRKRKSNNVFGDQDGDDLKDFIIEDEDEDKDEDEEEDEDEDEDEEMESLEMKIPKIKYQKKKKPKKKEKKEREEKDKDKENKKEKDSNQEHTEKSFVEKLKDLKKQFPNTNKKRMQRKVPSDLKSNEFQTETIIRKGKAYVKKVSKGMAPRPKPRKALRKIKVMYCTTESKPLRIENICTSIRWQGIENIEICDLQESTPTLETLGKYDVVFLSTVPNKQLLNQKEFGDTLARYIDNGGGLVLTTYCSMAASAAGKPAKTAIQGRIVSKHYLPLSLGKVIRAGKQHPRTLLGEITDKEHMLVRGVNEFEGGGVSHRLQTSFVCKKNERGAVVAYLNDGLPFIAWKQKLKTEKSGRVVALNMNPLCGTSEVHGNGKFWLVSSNGFEIISNAIEFAANKVFN</sequence>
<dbReference type="AlphaFoldDB" id="A0AAV7ZX24"/>
<evidence type="ECO:0000256" key="1">
    <source>
        <dbReference type="SAM" id="Coils"/>
    </source>
</evidence>
<dbReference type="Gene3D" id="3.30.710.10">
    <property type="entry name" value="Potassium Channel Kv1.1, Chain A"/>
    <property type="match status" value="1"/>
</dbReference>
<dbReference type="InterPro" id="IPR029062">
    <property type="entry name" value="Class_I_gatase-like"/>
</dbReference>
<dbReference type="InterPro" id="IPR011333">
    <property type="entry name" value="SKP1/BTB/POZ_sf"/>
</dbReference>
<accession>A0AAV7ZX24</accession>
<evidence type="ECO:0000313" key="4">
    <source>
        <dbReference type="EMBL" id="KAJ3446113.1"/>
    </source>
</evidence>
<feature type="domain" description="BTB" evidence="3">
    <location>
        <begin position="19"/>
        <end position="108"/>
    </location>
</feature>
<dbReference type="Gene3D" id="3.40.50.880">
    <property type="match status" value="1"/>
</dbReference>
<organism evidence="4 5">
    <name type="scientific">Anaeramoeba flamelloides</name>
    <dbReference type="NCBI Taxonomy" id="1746091"/>
    <lineage>
        <taxon>Eukaryota</taxon>
        <taxon>Metamonada</taxon>
        <taxon>Anaeramoebidae</taxon>
        <taxon>Anaeramoeba</taxon>
    </lineage>
</organism>
<protein>
    <submittedName>
        <fullName evidence="4">Pep-cterm sorting domain-containing protein</fullName>
    </submittedName>
</protein>
<feature type="compositionally biased region" description="Basic residues" evidence="2">
    <location>
        <begin position="461"/>
        <end position="476"/>
    </location>
</feature>
<dbReference type="PROSITE" id="PS50097">
    <property type="entry name" value="BTB"/>
    <property type="match status" value="1"/>
</dbReference>
<proteinExistence type="predicted"/>
<feature type="region of interest" description="Disordered" evidence="2">
    <location>
        <begin position="374"/>
        <end position="506"/>
    </location>
</feature>
<dbReference type="SUPFAM" id="SSF54695">
    <property type="entry name" value="POZ domain"/>
    <property type="match status" value="1"/>
</dbReference>
<evidence type="ECO:0000259" key="3">
    <source>
        <dbReference type="PROSITE" id="PS50097"/>
    </source>
</evidence>
<dbReference type="Pfam" id="PF00651">
    <property type="entry name" value="BTB"/>
    <property type="match status" value="1"/>
</dbReference>
<dbReference type="SUPFAM" id="SSF52317">
    <property type="entry name" value="Class I glutamine amidotransferase-like"/>
    <property type="match status" value="1"/>
</dbReference>
<reference evidence="4" key="1">
    <citation type="submission" date="2022-08" db="EMBL/GenBank/DDBJ databases">
        <title>Novel sulphate-reducing endosymbionts in the free-living metamonad Anaeramoeba.</title>
        <authorList>
            <person name="Jerlstrom-Hultqvist J."/>
            <person name="Cepicka I."/>
            <person name="Gallot-Lavallee L."/>
            <person name="Salas-Leiva D."/>
            <person name="Curtis B.A."/>
            <person name="Zahonova K."/>
            <person name="Pipaliya S."/>
            <person name="Dacks J."/>
            <person name="Roger A.J."/>
        </authorList>
    </citation>
    <scope>NUCLEOTIDE SEQUENCE</scope>
    <source>
        <strain evidence="4">Busselton2</strain>
    </source>
</reference>
<feature type="compositionally biased region" description="Basic and acidic residues" evidence="2">
    <location>
        <begin position="477"/>
        <end position="506"/>
    </location>
</feature>
<dbReference type="EMBL" id="JANTQA010000021">
    <property type="protein sequence ID" value="KAJ3446113.1"/>
    <property type="molecule type" value="Genomic_DNA"/>
</dbReference>
<dbReference type="InterPro" id="IPR000210">
    <property type="entry name" value="BTB/POZ_dom"/>
</dbReference>
<feature type="compositionally biased region" description="Acidic residues" evidence="2">
    <location>
        <begin position="430"/>
        <end position="455"/>
    </location>
</feature>
<comment type="caution">
    <text evidence="4">The sequence shown here is derived from an EMBL/GenBank/DDBJ whole genome shotgun (WGS) entry which is preliminary data.</text>
</comment>
<dbReference type="Proteomes" id="UP001146793">
    <property type="component" value="Unassembled WGS sequence"/>
</dbReference>
<keyword evidence="1" id="KW-0175">Coiled coil</keyword>
<dbReference type="SMART" id="SM00225">
    <property type="entry name" value="BTB"/>
    <property type="match status" value="1"/>
</dbReference>
<feature type="coiled-coil region" evidence="1">
    <location>
        <begin position="24"/>
        <end position="56"/>
    </location>
</feature>
<evidence type="ECO:0000313" key="5">
    <source>
        <dbReference type="Proteomes" id="UP001146793"/>
    </source>
</evidence>
<name>A0AAV7ZX24_9EUKA</name>